<sequence length="102" mass="11524">MTSSMAWVRRTPRRSMAPLRSRPSVVCQAPRSMDSKAWRYQKSSRVRRSSAALGPPEAETTNWRSLRVRSLGTGWAGLETRSCGRGTTRRATREGWMIAVEV</sequence>
<name>A0A5N6KZU1_9ROSI</name>
<gene>
    <name evidence="2" type="ORF">FH972_024911</name>
</gene>
<organism evidence="2 3">
    <name type="scientific">Carpinus fangiana</name>
    <dbReference type="NCBI Taxonomy" id="176857"/>
    <lineage>
        <taxon>Eukaryota</taxon>
        <taxon>Viridiplantae</taxon>
        <taxon>Streptophyta</taxon>
        <taxon>Embryophyta</taxon>
        <taxon>Tracheophyta</taxon>
        <taxon>Spermatophyta</taxon>
        <taxon>Magnoliopsida</taxon>
        <taxon>eudicotyledons</taxon>
        <taxon>Gunneridae</taxon>
        <taxon>Pentapetalae</taxon>
        <taxon>rosids</taxon>
        <taxon>fabids</taxon>
        <taxon>Fagales</taxon>
        <taxon>Betulaceae</taxon>
        <taxon>Carpinus</taxon>
    </lineage>
</organism>
<evidence type="ECO:0000256" key="1">
    <source>
        <dbReference type="SAM" id="MobiDB-lite"/>
    </source>
</evidence>
<proteinExistence type="predicted"/>
<dbReference type="AlphaFoldDB" id="A0A5N6KZU1"/>
<reference evidence="2 3" key="1">
    <citation type="submission" date="2019-06" db="EMBL/GenBank/DDBJ databases">
        <title>A chromosomal-level reference genome of Carpinus fangiana (Coryloideae, Betulaceae).</title>
        <authorList>
            <person name="Yang X."/>
            <person name="Wang Z."/>
            <person name="Zhang L."/>
            <person name="Hao G."/>
            <person name="Liu J."/>
            <person name="Yang Y."/>
        </authorList>
    </citation>
    <scope>NUCLEOTIDE SEQUENCE [LARGE SCALE GENOMIC DNA]</scope>
    <source>
        <strain evidence="2">Cfa_2016G</strain>
        <tissue evidence="2">Leaf</tissue>
    </source>
</reference>
<dbReference type="EMBL" id="VIBQ01000031">
    <property type="protein sequence ID" value="KAB8416392.1"/>
    <property type="molecule type" value="Genomic_DNA"/>
</dbReference>
<comment type="caution">
    <text evidence="2">The sequence shown here is derived from an EMBL/GenBank/DDBJ whole genome shotgun (WGS) entry which is preliminary data.</text>
</comment>
<dbReference type="Proteomes" id="UP000327013">
    <property type="component" value="Unassembled WGS sequence"/>
</dbReference>
<feature type="region of interest" description="Disordered" evidence="1">
    <location>
        <begin position="1"/>
        <end position="60"/>
    </location>
</feature>
<evidence type="ECO:0000313" key="3">
    <source>
        <dbReference type="Proteomes" id="UP000327013"/>
    </source>
</evidence>
<keyword evidence="3" id="KW-1185">Reference proteome</keyword>
<accession>A0A5N6KZU1</accession>
<evidence type="ECO:0000313" key="2">
    <source>
        <dbReference type="EMBL" id="KAB8416392.1"/>
    </source>
</evidence>
<protein>
    <submittedName>
        <fullName evidence="2">Uncharacterized protein</fullName>
    </submittedName>
</protein>